<dbReference type="Proteomes" id="UP001732700">
    <property type="component" value="Chromosome 2C"/>
</dbReference>
<sequence>MKSVAIILVVLALSVAPGNNACEGEPSMTIAAACQKASTGQAAMLELCMKTLHATHENREIGAYAYFAGTIALASCETTERSGKQLLQKPSLPEELRAAYNHCMDKYGIAQKKNYDLLSALYVCWYPHFKQDCNDATAAIDDCAHKLQPIDSSSPFYKMVLADRDRIALTCSLAGLGNPTLVN</sequence>
<reference evidence="1" key="2">
    <citation type="submission" date="2025-09" db="UniProtKB">
        <authorList>
            <consortium name="EnsemblPlants"/>
        </authorList>
    </citation>
    <scope>IDENTIFICATION</scope>
</reference>
<evidence type="ECO:0000313" key="1">
    <source>
        <dbReference type="EnsemblPlants" id="AVESA.00010b.r2.2CG0307930.1.CDS.1"/>
    </source>
</evidence>
<proteinExistence type="predicted"/>
<keyword evidence="2" id="KW-1185">Reference proteome</keyword>
<protein>
    <submittedName>
        <fullName evidence="1">Uncharacterized protein</fullName>
    </submittedName>
</protein>
<dbReference type="EnsemblPlants" id="AVESA.00010b.r2.2CG0307930.1">
    <property type="protein sequence ID" value="AVESA.00010b.r2.2CG0307930.1.CDS.1"/>
    <property type="gene ID" value="AVESA.00010b.r2.2CG0307930"/>
</dbReference>
<accession>A0ACD5UR78</accession>
<reference evidence="1" key="1">
    <citation type="submission" date="2021-05" db="EMBL/GenBank/DDBJ databases">
        <authorList>
            <person name="Scholz U."/>
            <person name="Mascher M."/>
            <person name="Fiebig A."/>
        </authorList>
    </citation>
    <scope>NUCLEOTIDE SEQUENCE [LARGE SCALE GENOMIC DNA]</scope>
</reference>
<organism evidence="1 2">
    <name type="scientific">Avena sativa</name>
    <name type="common">Oat</name>
    <dbReference type="NCBI Taxonomy" id="4498"/>
    <lineage>
        <taxon>Eukaryota</taxon>
        <taxon>Viridiplantae</taxon>
        <taxon>Streptophyta</taxon>
        <taxon>Embryophyta</taxon>
        <taxon>Tracheophyta</taxon>
        <taxon>Spermatophyta</taxon>
        <taxon>Magnoliopsida</taxon>
        <taxon>Liliopsida</taxon>
        <taxon>Poales</taxon>
        <taxon>Poaceae</taxon>
        <taxon>BOP clade</taxon>
        <taxon>Pooideae</taxon>
        <taxon>Poodae</taxon>
        <taxon>Poeae</taxon>
        <taxon>Poeae Chloroplast Group 1 (Aveneae type)</taxon>
        <taxon>Aveninae</taxon>
        <taxon>Avena</taxon>
    </lineage>
</organism>
<evidence type="ECO:0000313" key="2">
    <source>
        <dbReference type="Proteomes" id="UP001732700"/>
    </source>
</evidence>
<name>A0ACD5UR78_AVESA</name>